<evidence type="ECO:0000259" key="3">
    <source>
        <dbReference type="PROSITE" id="PS50887"/>
    </source>
</evidence>
<evidence type="ECO:0000313" key="5">
    <source>
        <dbReference type="Proteomes" id="UP000192761"/>
    </source>
</evidence>
<evidence type="ECO:0000259" key="1">
    <source>
        <dbReference type="PROSITE" id="PS50112"/>
    </source>
</evidence>
<dbReference type="Gene3D" id="3.30.70.270">
    <property type="match status" value="1"/>
</dbReference>
<gene>
    <name evidence="4" type="ORF">SAMN02745857_02460</name>
</gene>
<dbReference type="SMART" id="SM00086">
    <property type="entry name" value="PAC"/>
    <property type="match status" value="1"/>
</dbReference>
<dbReference type="PROSITE" id="PS50887">
    <property type="entry name" value="GGDEF"/>
    <property type="match status" value="1"/>
</dbReference>
<dbReference type="SMART" id="SM00091">
    <property type="entry name" value="PAS"/>
    <property type="match status" value="1"/>
</dbReference>
<dbReference type="PANTHER" id="PTHR46663:SF3">
    <property type="entry name" value="SLL0267 PROTEIN"/>
    <property type="match status" value="1"/>
</dbReference>
<dbReference type="InterPro" id="IPR052163">
    <property type="entry name" value="DGC-Regulatory_Protein"/>
</dbReference>
<protein>
    <submittedName>
        <fullName evidence="4">PAS domain S-box-containing protein/diguanylate cyclase (GGDEF) domain-containing protein</fullName>
    </submittedName>
</protein>
<dbReference type="Pfam" id="PF00990">
    <property type="entry name" value="GGDEF"/>
    <property type="match status" value="1"/>
</dbReference>
<dbReference type="CDD" id="cd00130">
    <property type="entry name" value="PAS"/>
    <property type="match status" value="1"/>
</dbReference>
<sequence length="296" mass="32440">MEQQQQALLISALTDAANAILITDIAGRIVWVNRAFCALSGYAERELLGQTPGILRSGEQTAHFYQTLWQTILGGQPWQGELIERAKDGHHYSVHQIITPLLDESGTISHFIAIQHDMSEQHAEQLRMQQLAYHDSLTGLPNRRQFLGLLSRAIDNAARQHTALAVMFIDLDGFKNVNDTLGHAIGDALLIAVGERLCGAVRKTDLVARLGGDEFTVLVSHFSDASAVDVVANQLVSVIDEPFALEQHIVQTHASIGISLYPRDSDNVHDLLAKADAAMYRTKARGGHGFMHANAN</sequence>
<dbReference type="InterPro" id="IPR035965">
    <property type="entry name" value="PAS-like_dom_sf"/>
</dbReference>
<organism evidence="4 5">
    <name type="scientific">Andreprevotia lacus DSM 23236</name>
    <dbReference type="NCBI Taxonomy" id="1121001"/>
    <lineage>
        <taxon>Bacteria</taxon>
        <taxon>Pseudomonadati</taxon>
        <taxon>Pseudomonadota</taxon>
        <taxon>Betaproteobacteria</taxon>
        <taxon>Neisseriales</taxon>
        <taxon>Chitinibacteraceae</taxon>
        <taxon>Andreprevotia</taxon>
    </lineage>
</organism>
<dbReference type="Proteomes" id="UP000192761">
    <property type="component" value="Unassembled WGS sequence"/>
</dbReference>
<keyword evidence="5" id="KW-1185">Reference proteome</keyword>
<dbReference type="Pfam" id="PF00989">
    <property type="entry name" value="PAS"/>
    <property type="match status" value="1"/>
</dbReference>
<dbReference type="FunFam" id="3.30.70.270:FF:000001">
    <property type="entry name" value="Diguanylate cyclase domain protein"/>
    <property type="match status" value="1"/>
</dbReference>
<dbReference type="InterPro" id="IPR000700">
    <property type="entry name" value="PAS-assoc_C"/>
</dbReference>
<dbReference type="OrthoDB" id="9813903at2"/>
<dbReference type="RefSeq" id="WP_084091097.1">
    <property type="nucleotide sequence ID" value="NZ_FWXD01000013.1"/>
</dbReference>
<dbReference type="InterPro" id="IPR000160">
    <property type="entry name" value="GGDEF_dom"/>
</dbReference>
<dbReference type="EMBL" id="FWXD01000013">
    <property type="protein sequence ID" value="SMC26351.1"/>
    <property type="molecule type" value="Genomic_DNA"/>
</dbReference>
<dbReference type="InterPro" id="IPR001610">
    <property type="entry name" value="PAC"/>
</dbReference>
<evidence type="ECO:0000259" key="2">
    <source>
        <dbReference type="PROSITE" id="PS50113"/>
    </source>
</evidence>
<dbReference type="PROSITE" id="PS50113">
    <property type="entry name" value="PAC"/>
    <property type="match status" value="1"/>
</dbReference>
<name>A0A1W1XS38_9NEIS</name>
<dbReference type="PROSITE" id="PS50112">
    <property type="entry name" value="PAS"/>
    <property type="match status" value="1"/>
</dbReference>
<dbReference type="InterPro" id="IPR000014">
    <property type="entry name" value="PAS"/>
</dbReference>
<dbReference type="STRING" id="1121001.SAMN02745857_02460"/>
<dbReference type="GO" id="GO:0006355">
    <property type="term" value="P:regulation of DNA-templated transcription"/>
    <property type="evidence" value="ECO:0007669"/>
    <property type="project" value="InterPro"/>
</dbReference>
<dbReference type="SUPFAM" id="SSF55785">
    <property type="entry name" value="PYP-like sensor domain (PAS domain)"/>
    <property type="match status" value="1"/>
</dbReference>
<dbReference type="NCBIfam" id="TIGR00254">
    <property type="entry name" value="GGDEF"/>
    <property type="match status" value="1"/>
</dbReference>
<dbReference type="Gene3D" id="3.30.450.20">
    <property type="entry name" value="PAS domain"/>
    <property type="match status" value="1"/>
</dbReference>
<dbReference type="GO" id="GO:0003824">
    <property type="term" value="F:catalytic activity"/>
    <property type="evidence" value="ECO:0007669"/>
    <property type="project" value="UniProtKB-ARBA"/>
</dbReference>
<feature type="domain" description="PAS" evidence="1">
    <location>
        <begin position="5"/>
        <end position="51"/>
    </location>
</feature>
<reference evidence="4 5" key="1">
    <citation type="submission" date="2017-04" db="EMBL/GenBank/DDBJ databases">
        <authorList>
            <person name="Afonso C.L."/>
            <person name="Miller P.J."/>
            <person name="Scott M.A."/>
            <person name="Spackman E."/>
            <person name="Goraichik I."/>
            <person name="Dimitrov K.M."/>
            <person name="Suarez D.L."/>
            <person name="Swayne D.E."/>
        </authorList>
    </citation>
    <scope>NUCLEOTIDE SEQUENCE [LARGE SCALE GENOMIC DNA]</scope>
    <source>
        <strain evidence="4 5">DSM 23236</strain>
    </source>
</reference>
<accession>A0A1W1XS38</accession>
<feature type="domain" description="GGDEF" evidence="3">
    <location>
        <begin position="162"/>
        <end position="295"/>
    </location>
</feature>
<dbReference type="InterPro" id="IPR029787">
    <property type="entry name" value="Nucleotide_cyclase"/>
</dbReference>
<feature type="domain" description="PAC" evidence="2">
    <location>
        <begin position="76"/>
        <end position="130"/>
    </location>
</feature>
<dbReference type="CDD" id="cd01949">
    <property type="entry name" value="GGDEF"/>
    <property type="match status" value="1"/>
</dbReference>
<dbReference type="SUPFAM" id="SSF55073">
    <property type="entry name" value="Nucleotide cyclase"/>
    <property type="match status" value="1"/>
</dbReference>
<dbReference type="SMART" id="SM00267">
    <property type="entry name" value="GGDEF"/>
    <property type="match status" value="1"/>
</dbReference>
<evidence type="ECO:0000313" key="4">
    <source>
        <dbReference type="EMBL" id="SMC26351.1"/>
    </source>
</evidence>
<dbReference type="InterPro" id="IPR013767">
    <property type="entry name" value="PAS_fold"/>
</dbReference>
<dbReference type="NCBIfam" id="TIGR00229">
    <property type="entry name" value="sensory_box"/>
    <property type="match status" value="1"/>
</dbReference>
<dbReference type="InterPro" id="IPR043128">
    <property type="entry name" value="Rev_trsase/Diguanyl_cyclase"/>
</dbReference>
<proteinExistence type="predicted"/>
<dbReference type="PANTHER" id="PTHR46663">
    <property type="entry name" value="DIGUANYLATE CYCLASE DGCT-RELATED"/>
    <property type="match status" value="1"/>
</dbReference>
<dbReference type="AlphaFoldDB" id="A0A1W1XS38"/>